<evidence type="ECO:0000256" key="6">
    <source>
        <dbReference type="ARBA" id="ARBA00063309"/>
    </source>
</evidence>
<dbReference type="GO" id="GO:0005634">
    <property type="term" value="C:nucleus"/>
    <property type="evidence" value="ECO:0007669"/>
    <property type="project" value="UniProtKB-ARBA"/>
</dbReference>
<protein>
    <recommendedName>
        <fullName evidence="3">Actin-like protein ARP6</fullName>
    </recommendedName>
    <alternativeName>
        <fullName evidence="7">Actin-like protein arp6</fullName>
    </alternativeName>
</protein>
<accession>A0A4S2N6F2</accession>
<dbReference type="Pfam" id="PF00022">
    <property type="entry name" value="Actin"/>
    <property type="match status" value="1"/>
</dbReference>
<dbReference type="GO" id="GO:0005737">
    <property type="term" value="C:cytoplasm"/>
    <property type="evidence" value="ECO:0007669"/>
    <property type="project" value="UniProtKB-SubCell"/>
</dbReference>
<feature type="region of interest" description="Disordered" evidence="8">
    <location>
        <begin position="416"/>
        <end position="448"/>
    </location>
</feature>
<comment type="function">
    <text evidence="5">Component of the SWR1 complex which mediates the ATP-dependent exchange of histone H2A for the H2A variant HZT1 leading to transcriptional regulation of selected genes by chromatin remodeling. Involved in chromosome stability.</text>
</comment>
<sequence>MPPQTLVVDNGSYTIKSGFASENATLDDCRLIPNCLARSRDRRVLVASQLETCRDFGGMMFRRPVEKGYLVNWEAEKEIWDLTFLDKESPLACQPQSTNLLLTEAPNAPVSLQNNTDQMVFEEYEFSSYLRCVAPSLIPWNHIPSLFDPSTTPTPSPPLPAEAALIIDTGFSHTHIVPTFSGQPYNTAIRRLDIGGKFLTNYLKELVSMRTWNMMDETHIMNTVKETTCFVSSNFSRDLERCKRLSPSDNPIVRDYVLPDYNTGKLGFAREHVARKSGPAGGDGDDEQVMVLSNERFCVPELLFNPSDIGVKQAGLAEGVMQSLEMVPDQLKPALLANIVIVGGNANIPGLKERFEADLRPMAPTEAVVRVAVPEDPVKAAWTGGVRYTGSADFRRRLVTRVEYMEHGLHWAQRKMAGEDPVAGGELKETSAERDRRENRSHKKRRMD</sequence>
<dbReference type="OrthoDB" id="6220758at2759"/>
<dbReference type="FunFam" id="3.90.640.10:FF:000014">
    <property type="entry name" value="Putative actin-related protein 6"/>
    <property type="match status" value="1"/>
</dbReference>
<dbReference type="FunCoup" id="A0A4S2N6F2">
    <property type="interactions" value="299"/>
</dbReference>
<evidence type="ECO:0000256" key="3">
    <source>
        <dbReference type="ARBA" id="ARBA00018633"/>
    </source>
</evidence>
<comment type="similarity">
    <text evidence="2">Belongs to the actin family. ARP6 subfamily.</text>
</comment>
<dbReference type="EMBL" id="ML220112">
    <property type="protein sequence ID" value="TGZ84736.1"/>
    <property type="molecule type" value="Genomic_DNA"/>
</dbReference>
<dbReference type="InterPro" id="IPR043129">
    <property type="entry name" value="ATPase_NBD"/>
</dbReference>
<dbReference type="PANTHER" id="PTHR11937">
    <property type="entry name" value="ACTIN"/>
    <property type="match status" value="1"/>
</dbReference>
<dbReference type="Gene3D" id="3.30.420.40">
    <property type="match status" value="2"/>
</dbReference>
<comment type="subcellular location">
    <subcellularLocation>
        <location evidence="1">Cytoplasm</location>
    </subcellularLocation>
</comment>
<dbReference type="SUPFAM" id="SSF53067">
    <property type="entry name" value="Actin-like ATPase domain"/>
    <property type="match status" value="2"/>
</dbReference>
<evidence type="ECO:0000313" key="9">
    <source>
        <dbReference type="EMBL" id="TGZ84736.1"/>
    </source>
</evidence>
<dbReference type="Gene3D" id="2.30.36.70">
    <property type="entry name" value="Actin, Chain A, domain 2"/>
    <property type="match status" value="1"/>
</dbReference>
<proteinExistence type="inferred from homology"/>
<reference evidence="9 10" key="1">
    <citation type="submission" date="2019-04" db="EMBL/GenBank/DDBJ databases">
        <title>Comparative genomics and transcriptomics to analyze fruiting body development in filamentous ascomycetes.</title>
        <authorList>
            <consortium name="DOE Joint Genome Institute"/>
            <person name="Lutkenhaus R."/>
            <person name="Traeger S."/>
            <person name="Breuer J."/>
            <person name="Kuo A."/>
            <person name="Lipzen A."/>
            <person name="Pangilinan J."/>
            <person name="Dilworth D."/>
            <person name="Sandor L."/>
            <person name="Poggeler S."/>
            <person name="Barry K."/>
            <person name="Grigoriev I.V."/>
            <person name="Nowrousian M."/>
        </authorList>
    </citation>
    <scope>NUCLEOTIDE SEQUENCE [LARGE SCALE GENOMIC DNA]</scope>
    <source>
        <strain evidence="9 10">CBS 389.68</strain>
    </source>
</reference>
<keyword evidence="4" id="KW-0963">Cytoplasm</keyword>
<evidence type="ECO:0000256" key="8">
    <source>
        <dbReference type="SAM" id="MobiDB-lite"/>
    </source>
</evidence>
<dbReference type="InParanoid" id="A0A4S2N6F2"/>
<gene>
    <name evidence="9" type="ORF">EX30DRAFT_300759</name>
</gene>
<dbReference type="STRING" id="341454.A0A4S2N6F2"/>
<dbReference type="Gene3D" id="3.90.640.10">
    <property type="entry name" value="Actin, Chain A, domain 4"/>
    <property type="match status" value="1"/>
</dbReference>
<keyword evidence="10" id="KW-1185">Reference proteome</keyword>
<name>A0A4S2N6F2_9PEZI</name>
<evidence type="ECO:0000256" key="4">
    <source>
        <dbReference type="ARBA" id="ARBA00022490"/>
    </source>
</evidence>
<dbReference type="AlphaFoldDB" id="A0A4S2N6F2"/>
<evidence type="ECO:0000313" key="10">
    <source>
        <dbReference type="Proteomes" id="UP000298138"/>
    </source>
</evidence>
<dbReference type="CDD" id="cd10210">
    <property type="entry name" value="ASKHA_NBD_Arp6"/>
    <property type="match status" value="1"/>
</dbReference>
<evidence type="ECO:0000256" key="1">
    <source>
        <dbReference type="ARBA" id="ARBA00004496"/>
    </source>
</evidence>
<organism evidence="9 10">
    <name type="scientific">Ascodesmis nigricans</name>
    <dbReference type="NCBI Taxonomy" id="341454"/>
    <lineage>
        <taxon>Eukaryota</taxon>
        <taxon>Fungi</taxon>
        <taxon>Dikarya</taxon>
        <taxon>Ascomycota</taxon>
        <taxon>Pezizomycotina</taxon>
        <taxon>Pezizomycetes</taxon>
        <taxon>Pezizales</taxon>
        <taxon>Ascodesmidaceae</taxon>
        <taxon>Ascodesmis</taxon>
    </lineage>
</organism>
<comment type="subunit">
    <text evidence="6">Component of the SWR1 chromatin remodeling complex.</text>
</comment>
<evidence type="ECO:0000256" key="5">
    <source>
        <dbReference type="ARBA" id="ARBA00025222"/>
    </source>
</evidence>
<evidence type="ECO:0000256" key="2">
    <source>
        <dbReference type="ARBA" id="ARBA00005665"/>
    </source>
</evidence>
<dbReference type="Proteomes" id="UP000298138">
    <property type="component" value="Unassembled WGS sequence"/>
</dbReference>
<feature type="compositionally biased region" description="Basic and acidic residues" evidence="8">
    <location>
        <begin position="426"/>
        <end position="438"/>
    </location>
</feature>
<feature type="compositionally biased region" description="Basic residues" evidence="8">
    <location>
        <begin position="439"/>
        <end position="448"/>
    </location>
</feature>
<dbReference type="InterPro" id="IPR004000">
    <property type="entry name" value="Actin"/>
</dbReference>
<dbReference type="SMART" id="SM00268">
    <property type="entry name" value="ACTIN"/>
    <property type="match status" value="1"/>
</dbReference>
<evidence type="ECO:0000256" key="7">
    <source>
        <dbReference type="ARBA" id="ARBA00073820"/>
    </source>
</evidence>